<sequence length="53" mass="5360">MLTALGNASGVYEGILPALLAIEAALNGRIAAGLVAGLDGTRLTRRRLASIVV</sequence>
<dbReference type="Proteomes" id="UP001529369">
    <property type="component" value="Unassembled WGS sequence"/>
</dbReference>
<dbReference type="EMBL" id="JAUFPN010000005">
    <property type="protein sequence ID" value="MDN3562863.1"/>
    <property type="molecule type" value="Genomic_DNA"/>
</dbReference>
<dbReference type="RefSeq" id="WP_290314580.1">
    <property type="nucleotide sequence ID" value="NZ_JAUFPN010000005.1"/>
</dbReference>
<evidence type="ECO:0000313" key="2">
    <source>
        <dbReference type="EMBL" id="MDN3562863.1"/>
    </source>
</evidence>
<reference evidence="3" key="1">
    <citation type="journal article" date="2019" name="Int. J. Syst. Evol. Microbiol.">
        <title>The Global Catalogue of Microorganisms (GCM) 10K type strain sequencing project: providing services to taxonomists for standard genome sequencing and annotation.</title>
        <authorList>
            <consortium name="The Broad Institute Genomics Platform"/>
            <consortium name="The Broad Institute Genome Sequencing Center for Infectious Disease"/>
            <person name="Wu L."/>
            <person name="Ma J."/>
        </authorList>
    </citation>
    <scope>NUCLEOTIDE SEQUENCE [LARGE SCALE GENOMIC DNA]</scope>
    <source>
        <strain evidence="3">CECT 7131</strain>
    </source>
</reference>
<feature type="transmembrane region" description="Helical" evidence="1">
    <location>
        <begin position="15"/>
        <end position="38"/>
    </location>
</feature>
<evidence type="ECO:0000313" key="3">
    <source>
        <dbReference type="Proteomes" id="UP001529369"/>
    </source>
</evidence>
<comment type="caution">
    <text evidence="2">The sequence shown here is derived from an EMBL/GenBank/DDBJ whole genome shotgun (WGS) entry which is preliminary data.</text>
</comment>
<keyword evidence="1" id="KW-1133">Transmembrane helix</keyword>
<keyword evidence="1" id="KW-0472">Membrane</keyword>
<protein>
    <submittedName>
        <fullName evidence="2">Uncharacterized protein</fullName>
    </submittedName>
</protein>
<keyword evidence="3" id="KW-1185">Reference proteome</keyword>
<gene>
    <name evidence="2" type="ORF">QWZ14_00500</name>
</gene>
<keyword evidence="1" id="KW-0812">Transmembrane</keyword>
<evidence type="ECO:0000256" key="1">
    <source>
        <dbReference type="SAM" id="Phobius"/>
    </source>
</evidence>
<accession>A0ABT7ZZH5</accession>
<organism evidence="2 3">
    <name type="scientific">Paeniroseomonas aquatica</name>
    <dbReference type="NCBI Taxonomy" id="373043"/>
    <lineage>
        <taxon>Bacteria</taxon>
        <taxon>Pseudomonadati</taxon>
        <taxon>Pseudomonadota</taxon>
        <taxon>Alphaproteobacteria</taxon>
        <taxon>Acetobacterales</taxon>
        <taxon>Acetobacteraceae</taxon>
        <taxon>Paeniroseomonas</taxon>
    </lineage>
</organism>
<name>A0ABT7ZZH5_9PROT</name>
<proteinExistence type="predicted"/>